<protein>
    <submittedName>
        <fullName evidence="5">Class I SAM-dependent methyltransferase</fullName>
    </submittedName>
</protein>
<dbReference type="InterPro" id="IPR041698">
    <property type="entry name" value="Methyltransf_25"/>
</dbReference>
<sequence>MNEIERWYDEEYDEWTRLDRHKIEFEITKRYLDETIQGENLEIFDIGGGPGRYSIYLAEKGHKVSLLDLSKRNIEKAKIKAAENGVALKDYIHGNALELAPFQQKFDVILLMGPLYHLVKREERAAAVEGALRLLKRGGLLVASFISSYAPIQDSLKHLDPIEETENILSYLEDGLNQGELGFTTAYFINPLEAKRFMNSFELEEIIFAGIENVLGSRETAINQLDEGQYKKWLDICYRLSRDQNLIGTSEHLLYIGRKNDRRQID</sequence>
<dbReference type="CDD" id="cd02440">
    <property type="entry name" value="AdoMet_MTases"/>
    <property type="match status" value="1"/>
</dbReference>
<evidence type="ECO:0000256" key="1">
    <source>
        <dbReference type="ARBA" id="ARBA00022603"/>
    </source>
</evidence>
<dbReference type="RefSeq" id="WP_118921850.1">
    <property type="nucleotide sequence ID" value="NZ_QWEG01000009.1"/>
</dbReference>
<evidence type="ECO:0000256" key="3">
    <source>
        <dbReference type="ARBA" id="ARBA00022691"/>
    </source>
</evidence>
<dbReference type="Pfam" id="PF13649">
    <property type="entry name" value="Methyltransf_25"/>
    <property type="match status" value="1"/>
</dbReference>
<feature type="domain" description="Methyltransferase" evidence="4">
    <location>
        <begin position="43"/>
        <end position="139"/>
    </location>
</feature>
<reference evidence="5 6" key="1">
    <citation type="journal article" date="2017" name="Int. J. Syst. Evol. Microbiol.">
        <title>Bacillus notoginsengisoli sp. nov., a novel bacterium isolated from the rhizosphere of Panax notoginseng.</title>
        <authorList>
            <person name="Zhang M.Y."/>
            <person name="Cheng J."/>
            <person name="Cai Y."/>
            <person name="Zhang T.Y."/>
            <person name="Wu Y.Y."/>
            <person name="Manikprabhu D."/>
            <person name="Li W.J."/>
            <person name="Zhang Y.X."/>
        </authorList>
    </citation>
    <scope>NUCLEOTIDE SEQUENCE [LARGE SCALE GENOMIC DNA]</scope>
    <source>
        <strain evidence="5 6">JCM 30743</strain>
    </source>
</reference>
<gene>
    <name evidence="5" type="ORF">D1B31_15165</name>
</gene>
<proteinExistence type="predicted"/>
<comment type="caution">
    <text evidence="5">The sequence shown here is derived from an EMBL/GenBank/DDBJ whole genome shotgun (WGS) entry which is preliminary data.</text>
</comment>
<dbReference type="GO" id="GO:0008168">
    <property type="term" value="F:methyltransferase activity"/>
    <property type="evidence" value="ECO:0007669"/>
    <property type="project" value="UniProtKB-KW"/>
</dbReference>
<dbReference type="OrthoDB" id="9810615at2"/>
<keyword evidence="3" id="KW-0949">S-adenosyl-L-methionine</keyword>
<dbReference type="SUPFAM" id="SSF53335">
    <property type="entry name" value="S-adenosyl-L-methionine-dependent methyltransferases"/>
    <property type="match status" value="1"/>
</dbReference>
<keyword evidence="6" id="KW-1185">Reference proteome</keyword>
<dbReference type="Proteomes" id="UP000284416">
    <property type="component" value="Unassembled WGS sequence"/>
</dbReference>
<dbReference type="AlphaFoldDB" id="A0A417YS35"/>
<evidence type="ECO:0000313" key="6">
    <source>
        <dbReference type="Proteomes" id="UP000284416"/>
    </source>
</evidence>
<evidence type="ECO:0000313" key="5">
    <source>
        <dbReference type="EMBL" id="RHW38114.1"/>
    </source>
</evidence>
<keyword evidence="1 5" id="KW-0489">Methyltransferase</keyword>
<dbReference type="GO" id="GO:0032259">
    <property type="term" value="P:methylation"/>
    <property type="evidence" value="ECO:0007669"/>
    <property type="project" value="UniProtKB-KW"/>
</dbReference>
<dbReference type="PANTHER" id="PTHR43464:SF19">
    <property type="entry name" value="UBIQUINONE BIOSYNTHESIS O-METHYLTRANSFERASE, MITOCHONDRIAL"/>
    <property type="match status" value="1"/>
</dbReference>
<dbReference type="InterPro" id="IPR029063">
    <property type="entry name" value="SAM-dependent_MTases_sf"/>
</dbReference>
<organism evidence="5 6">
    <name type="scientific">Neobacillus notoginsengisoli</name>
    <dbReference type="NCBI Taxonomy" id="1578198"/>
    <lineage>
        <taxon>Bacteria</taxon>
        <taxon>Bacillati</taxon>
        <taxon>Bacillota</taxon>
        <taxon>Bacilli</taxon>
        <taxon>Bacillales</taxon>
        <taxon>Bacillaceae</taxon>
        <taxon>Neobacillus</taxon>
    </lineage>
</organism>
<accession>A0A417YS35</accession>
<dbReference type="EMBL" id="QWEG01000009">
    <property type="protein sequence ID" value="RHW38114.1"/>
    <property type="molecule type" value="Genomic_DNA"/>
</dbReference>
<keyword evidence="2 5" id="KW-0808">Transferase</keyword>
<evidence type="ECO:0000259" key="4">
    <source>
        <dbReference type="Pfam" id="PF13649"/>
    </source>
</evidence>
<dbReference type="Gene3D" id="3.40.50.150">
    <property type="entry name" value="Vaccinia Virus protein VP39"/>
    <property type="match status" value="1"/>
</dbReference>
<dbReference type="PANTHER" id="PTHR43464">
    <property type="entry name" value="METHYLTRANSFERASE"/>
    <property type="match status" value="1"/>
</dbReference>
<name>A0A417YS35_9BACI</name>
<evidence type="ECO:0000256" key="2">
    <source>
        <dbReference type="ARBA" id="ARBA00022679"/>
    </source>
</evidence>